<sequence length="400" mass="45799">MKQIFLITLLFTSFLNINAQNTEKVTDVPQREDLSNLVSKLDKKIPEQVKLVGIGNVSVMAKESSDLSMEIAKYLISEKKFRNLVLLEEDWLLRPLNEYLTNKNAFDSTTVDSLVKISLVNSTSFTESFSSFAMWLKKYNLKHPDALVQLSGVVPDNLIPPAYFLATYVIPLDREYGVSLSKKWGVYTSHDNELAFNEISIWYQQISNNTSKFKKYKQLLLQCAEDIDHNNIIRKGDTLKTAIDNKAGSMVELLLKKAEKRTILYGENENITTSQYVFKGDTISSLGRRLYAQLKNKYFTCLTDFADSAKVNIFDNQAGELKLITIPGTVQTSKLYKEKPVLFWEGDSMAMKHYQPSSIFPIMDIERRIIPDNKIPVVDALFIINHLTPISFLKRLRNLY</sequence>
<evidence type="ECO:0000256" key="1">
    <source>
        <dbReference type="SAM" id="SignalP"/>
    </source>
</evidence>
<comment type="caution">
    <text evidence="2">The sequence shown here is derived from an EMBL/GenBank/DDBJ whole genome shotgun (WGS) entry which is preliminary data.</text>
</comment>
<dbReference type="EMBL" id="QPMM01000001">
    <property type="protein sequence ID" value="RFS26254.1"/>
    <property type="molecule type" value="Genomic_DNA"/>
</dbReference>
<dbReference type="AlphaFoldDB" id="A0A3E1YFU5"/>
<dbReference type="Proteomes" id="UP000260644">
    <property type="component" value="Unassembled WGS sequence"/>
</dbReference>
<dbReference type="RefSeq" id="WP_116973447.1">
    <property type="nucleotide sequence ID" value="NZ_QPMM01000001.1"/>
</dbReference>
<gene>
    <name evidence="2" type="ORF">DVR12_00235</name>
</gene>
<evidence type="ECO:0000313" key="3">
    <source>
        <dbReference type="Proteomes" id="UP000260644"/>
    </source>
</evidence>
<name>A0A3E1YFU5_9BACT</name>
<accession>A0A3E1YFU5</accession>
<feature type="signal peptide" evidence="1">
    <location>
        <begin position="1"/>
        <end position="19"/>
    </location>
</feature>
<proteinExistence type="predicted"/>
<evidence type="ECO:0000313" key="2">
    <source>
        <dbReference type="EMBL" id="RFS26254.1"/>
    </source>
</evidence>
<feature type="chain" id="PRO_5017648660" evidence="1">
    <location>
        <begin position="20"/>
        <end position="400"/>
    </location>
</feature>
<protein>
    <submittedName>
        <fullName evidence="2">Uncharacterized protein</fullName>
    </submittedName>
</protein>
<organism evidence="2 3">
    <name type="scientific">Chitinophaga silvatica</name>
    <dbReference type="NCBI Taxonomy" id="2282649"/>
    <lineage>
        <taxon>Bacteria</taxon>
        <taxon>Pseudomonadati</taxon>
        <taxon>Bacteroidota</taxon>
        <taxon>Chitinophagia</taxon>
        <taxon>Chitinophagales</taxon>
        <taxon>Chitinophagaceae</taxon>
        <taxon>Chitinophaga</taxon>
    </lineage>
</organism>
<dbReference type="OrthoDB" id="1494256at2"/>
<reference evidence="2 3" key="1">
    <citation type="submission" date="2018-07" db="EMBL/GenBank/DDBJ databases">
        <title>Chitinophaga K2CV101002-2 sp. nov., isolated from a monsoon evergreen broad-leaved forest soil.</title>
        <authorList>
            <person name="Lv Y."/>
        </authorList>
    </citation>
    <scope>NUCLEOTIDE SEQUENCE [LARGE SCALE GENOMIC DNA]</scope>
    <source>
        <strain evidence="2 3">GDMCC 1.1288</strain>
    </source>
</reference>
<keyword evidence="3" id="KW-1185">Reference proteome</keyword>
<dbReference type="SUPFAM" id="SSF159501">
    <property type="entry name" value="EreA/ChaN-like"/>
    <property type="match status" value="1"/>
</dbReference>
<keyword evidence="1" id="KW-0732">Signal</keyword>